<name>A0A6V7U2Y7_MELEN</name>
<reference evidence="2 3" key="1">
    <citation type="submission" date="2020-08" db="EMBL/GenBank/DDBJ databases">
        <authorList>
            <person name="Koutsovoulos G."/>
            <person name="Danchin GJ E."/>
        </authorList>
    </citation>
    <scope>NUCLEOTIDE SEQUENCE [LARGE SCALE GENOMIC DNA]</scope>
</reference>
<dbReference type="EMBL" id="CAJEWN010000029">
    <property type="protein sequence ID" value="CAD2142422.1"/>
    <property type="molecule type" value="Genomic_DNA"/>
</dbReference>
<gene>
    <name evidence="2" type="ORF">MENT_LOCUS7212</name>
</gene>
<dbReference type="AlphaFoldDB" id="A0A6V7U2Y7"/>
<organism evidence="2 3">
    <name type="scientific">Meloidogyne enterolobii</name>
    <name type="common">Root-knot nematode worm</name>
    <name type="synonym">Meloidogyne mayaguensis</name>
    <dbReference type="NCBI Taxonomy" id="390850"/>
    <lineage>
        <taxon>Eukaryota</taxon>
        <taxon>Metazoa</taxon>
        <taxon>Ecdysozoa</taxon>
        <taxon>Nematoda</taxon>
        <taxon>Chromadorea</taxon>
        <taxon>Rhabditida</taxon>
        <taxon>Tylenchina</taxon>
        <taxon>Tylenchomorpha</taxon>
        <taxon>Tylenchoidea</taxon>
        <taxon>Meloidogynidae</taxon>
        <taxon>Meloidogyninae</taxon>
        <taxon>Meloidogyne</taxon>
    </lineage>
</organism>
<feature type="compositionally biased region" description="Polar residues" evidence="1">
    <location>
        <begin position="15"/>
        <end position="24"/>
    </location>
</feature>
<dbReference type="Proteomes" id="UP000580250">
    <property type="component" value="Unassembled WGS sequence"/>
</dbReference>
<proteinExistence type="predicted"/>
<evidence type="ECO:0000313" key="2">
    <source>
        <dbReference type="EMBL" id="CAD2142422.1"/>
    </source>
</evidence>
<accession>A0A6V7U2Y7</accession>
<evidence type="ECO:0000313" key="3">
    <source>
        <dbReference type="Proteomes" id="UP000580250"/>
    </source>
</evidence>
<sequence length="49" mass="5720">MNSEVGKEHDKYKKGQSSFDTPLNSKEEHHLQVRVILTNMSIIFLFLTK</sequence>
<protein>
    <submittedName>
        <fullName evidence="2">Uncharacterized protein</fullName>
    </submittedName>
</protein>
<feature type="region of interest" description="Disordered" evidence="1">
    <location>
        <begin position="1"/>
        <end position="24"/>
    </location>
</feature>
<feature type="compositionally biased region" description="Basic and acidic residues" evidence="1">
    <location>
        <begin position="1"/>
        <end position="13"/>
    </location>
</feature>
<evidence type="ECO:0000256" key="1">
    <source>
        <dbReference type="SAM" id="MobiDB-lite"/>
    </source>
</evidence>
<comment type="caution">
    <text evidence="2">The sequence shown here is derived from an EMBL/GenBank/DDBJ whole genome shotgun (WGS) entry which is preliminary data.</text>
</comment>